<name>H0FXX1_RHIML</name>
<dbReference type="Proteomes" id="UP000004038">
    <property type="component" value="Unassembled WGS sequence"/>
</dbReference>
<dbReference type="CDD" id="cd06529">
    <property type="entry name" value="S24_LexA-like"/>
    <property type="match status" value="1"/>
</dbReference>
<dbReference type="Gene3D" id="1.10.260.40">
    <property type="entry name" value="lambda repressor-like DNA-binding domains"/>
    <property type="match status" value="1"/>
</dbReference>
<protein>
    <submittedName>
        <fullName evidence="5">Phage repressor protein C</fullName>
    </submittedName>
</protein>
<dbReference type="SMART" id="SM00530">
    <property type="entry name" value="HTH_XRE"/>
    <property type="match status" value="1"/>
</dbReference>
<organism evidence="5 6">
    <name type="scientific">Sinorhizobium meliloti CCNWSX0020</name>
    <dbReference type="NCBI Taxonomy" id="1107881"/>
    <lineage>
        <taxon>Bacteria</taxon>
        <taxon>Pseudomonadati</taxon>
        <taxon>Pseudomonadota</taxon>
        <taxon>Alphaproteobacteria</taxon>
        <taxon>Hyphomicrobiales</taxon>
        <taxon>Rhizobiaceae</taxon>
        <taxon>Sinorhizobium/Ensifer group</taxon>
        <taxon>Sinorhizobium</taxon>
    </lineage>
</organism>
<dbReference type="AlphaFoldDB" id="H0FXX1"/>
<dbReference type="SUPFAM" id="SSF47413">
    <property type="entry name" value="lambda repressor-like DNA-binding domains"/>
    <property type="match status" value="1"/>
</dbReference>
<evidence type="ECO:0000256" key="1">
    <source>
        <dbReference type="ARBA" id="ARBA00023015"/>
    </source>
</evidence>
<proteinExistence type="predicted"/>
<dbReference type="Gene3D" id="2.10.109.10">
    <property type="entry name" value="Umud Fragment, subunit A"/>
    <property type="match status" value="1"/>
</dbReference>
<dbReference type="InterPro" id="IPR001387">
    <property type="entry name" value="Cro/C1-type_HTH"/>
</dbReference>
<feature type="domain" description="HTH cro/C1-type" evidence="4">
    <location>
        <begin position="14"/>
        <end position="68"/>
    </location>
</feature>
<dbReference type="EMBL" id="AGVV01000015">
    <property type="protein sequence ID" value="EHK78043.1"/>
    <property type="molecule type" value="Genomic_DNA"/>
</dbReference>
<evidence type="ECO:0000313" key="5">
    <source>
        <dbReference type="EMBL" id="EHK78043.1"/>
    </source>
</evidence>
<dbReference type="PANTHER" id="PTHR40661">
    <property type="match status" value="1"/>
</dbReference>
<evidence type="ECO:0000259" key="4">
    <source>
        <dbReference type="PROSITE" id="PS50943"/>
    </source>
</evidence>
<sequence length="230" mass="25198">MDTKEKAKIVGAAIKRARKQRGLVMRQLAEHLGVHVAAIGNYESGKNLPSTENLIALSDFLRVDQGALSRGEVVSLTDEPLADAERVTDPAPPPSGPLDIEVLGTTAGGDDGDFRFNGERQGFVRRPPGLTGVVKAFALHTISDSMVPRYFPGELIYVGGREPVPGDHIVIELFPENEGEVGKSYIKYFVRRTASEIIVSQYNPPKELTFNRYAVKALWRVIPLAELLGY</sequence>
<reference evidence="5 6" key="1">
    <citation type="journal article" date="2012" name="J. Bacteriol.">
        <title>Draft Genome Sequence of Sinorhizobium meliloti CCNWSX0020, a Nitrogen-Fixing Symbiont with Copper Tolerance Capability Isolated from Lead-Zinc Mine Tailings.</title>
        <authorList>
            <person name="Li Z."/>
            <person name="Ma Z."/>
            <person name="Hao X."/>
            <person name="Wei G."/>
        </authorList>
    </citation>
    <scope>NUCLEOTIDE SEQUENCE [LARGE SCALE GENOMIC DNA]</scope>
    <source>
        <strain evidence="5 6">CCNWSX0020</strain>
    </source>
</reference>
<dbReference type="RefSeq" id="WP_003528113.1">
    <property type="nucleotide sequence ID" value="NZ_AGVV01000015.1"/>
</dbReference>
<dbReference type="Pfam" id="PF01381">
    <property type="entry name" value="HTH_3"/>
    <property type="match status" value="1"/>
</dbReference>
<keyword evidence="2" id="KW-0238">DNA-binding</keyword>
<dbReference type="GO" id="GO:0003677">
    <property type="term" value="F:DNA binding"/>
    <property type="evidence" value="ECO:0007669"/>
    <property type="project" value="UniProtKB-KW"/>
</dbReference>
<evidence type="ECO:0000256" key="2">
    <source>
        <dbReference type="ARBA" id="ARBA00023125"/>
    </source>
</evidence>
<dbReference type="PANTHER" id="PTHR40661:SF3">
    <property type="entry name" value="FELS-1 PROPHAGE TRANSCRIPTIONAL REGULATOR"/>
    <property type="match status" value="1"/>
</dbReference>
<accession>H0FXX1</accession>
<dbReference type="PATRIC" id="fig|1107881.3.peg.2068"/>
<dbReference type="InterPro" id="IPR039418">
    <property type="entry name" value="LexA-like"/>
</dbReference>
<dbReference type="CDD" id="cd00093">
    <property type="entry name" value="HTH_XRE"/>
    <property type="match status" value="1"/>
</dbReference>
<dbReference type="InterPro" id="IPR010982">
    <property type="entry name" value="Lambda_DNA-bd_dom_sf"/>
</dbReference>
<evidence type="ECO:0000313" key="6">
    <source>
        <dbReference type="Proteomes" id="UP000004038"/>
    </source>
</evidence>
<evidence type="ECO:0000256" key="3">
    <source>
        <dbReference type="ARBA" id="ARBA00023163"/>
    </source>
</evidence>
<dbReference type="PROSITE" id="PS50943">
    <property type="entry name" value="HTH_CROC1"/>
    <property type="match status" value="1"/>
</dbReference>
<dbReference type="InterPro" id="IPR036286">
    <property type="entry name" value="LexA/Signal_pep-like_sf"/>
</dbReference>
<keyword evidence="1" id="KW-0805">Transcription regulation</keyword>
<dbReference type="SUPFAM" id="SSF51306">
    <property type="entry name" value="LexA/Signal peptidase"/>
    <property type="match status" value="1"/>
</dbReference>
<gene>
    <name evidence="5" type="ORF">SM0020_10205</name>
</gene>
<keyword evidence="3" id="KW-0804">Transcription</keyword>